<reference evidence="3" key="1">
    <citation type="journal article" date="2012" name="Science">
        <title>The Paleozoic origin of enzymatic lignin decomposition reconstructed from 31 fungal genomes.</title>
        <authorList>
            <person name="Floudas D."/>
            <person name="Binder M."/>
            <person name="Riley R."/>
            <person name="Barry K."/>
            <person name="Blanchette R.A."/>
            <person name="Henrissat B."/>
            <person name="Martinez A.T."/>
            <person name="Otillar R."/>
            <person name="Spatafora J.W."/>
            <person name="Yadav J.S."/>
            <person name="Aerts A."/>
            <person name="Benoit I."/>
            <person name="Boyd A."/>
            <person name="Carlson A."/>
            <person name="Copeland A."/>
            <person name="Coutinho P.M."/>
            <person name="de Vries R.P."/>
            <person name="Ferreira P."/>
            <person name="Findley K."/>
            <person name="Foster B."/>
            <person name="Gaskell J."/>
            <person name="Glotzer D."/>
            <person name="Gorecki P."/>
            <person name="Heitman J."/>
            <person name="Hesse C."/>
            <person name="Hori C."/>
            <person name="Igarashi K."/>
            <person name="Jurgens J.A."/>
            <person name="Kallen N."/>
            <person name="Kersten P."/>
            <person name="Kohler A."/>
            <person name="Kuees U."/>
            <person name="Kumar T.K.A."/>
            <person name="Kuo A."/>
            <person name="LaButti K."/>
            <person name="Larrondo L.F."/>
            <person name="Lindquist E."/>
            <person name="Ling A."/>
            <person name="Lombard V."/>
            <person name="Lucas S."/>
            <person name="Lundell T."/>
            <person name="Martin R."/>
            <person name="McLaughlin D.J."/>
            <person name="Morgenstern I."/>
            <person name="Morin E."/>
            <person name="Murat C."/>
            <person name="Nagy L.G."/>
            <person name="Nolan M."/>
            <person name="Ohm R.A."/>
            <person name="Patyshakuliyeva A."/>
            <person name="Rokas A."/>
            <person name="Ruiz-Duenas F.J."/>
            <person name="Sabat G."/>
            <person name="Salamov A."/>
            <person name="Samejima M."/>
            <person name="Schmutz J."/>
            <person name="Slot J.C."/>
            <person name="St John F."/>
            <person name="Stenlid J."/>
            <person name="Sun H."/>
            <person name="Sun S."/>
            <person name="Syed K."/>
            <person name="Tsang A."/>
            <person name="Wiebenga A."/>
            <person name="Young D."/>
            <person name="Pisabarro A."/>
            <person name="Eastwood D.C."/>
            <person name="Martin F."/>
            <person name="Cullen D."/>
            <person name="Grigoriev I.V."/>
            <person name="Hibbett D.S."/>
        </authorList>
    </citation>
    <scope>NUCLEOTIDE SEQUENCE [LARGE SCALE GENOMIC DNA]</scope>
    <source>
        <strain evidence="3">FP-91666</strain>
    </source>
</reference>
<protein>
    <submittedName>
        <fullName evidence="2">Uncharacterized protein</fullName>
    </submittedName>
</protein>
<dbReference type="KEGG" id="shs:STEHIDRAFT_135630"/>
<feature type="compositionally biased region" description="Low complexity" evidence="1">
    <location>
        <begin position="393"/>
        <end position="404"/>
    </location>
</feature>
<feature type="region of interest" description="Disordered" evidence="1">
    <location>
        <begin position="393"/>
        <end position="432"/>
    </location>
</feature>
<gene>
    <name evidence="2" type="ORF">STEHIDRAFT_135630</name>
</gene>
<dbReference type="AlphaFoldDB" id="R7RWF2"/>
<keyword evidence="3" id="KW-1185">Reference proteome</keyword>
<dbReference type="GeneID" id="18798455"/>
<organism evidence="2 3">
    <name type="scientific">Stereum hirsutum (strain FP-91666)</name>
    <name type="common">White-rot fungus</name>
    <dbReference type="NCBI Taxonomy" id="721885"/>
    <lineage>
        <taxon>Eukaryota</taxon>
        <taxon>Fungi</taxon>
        <taxon>Dikarya</taxon>
        <taxon>Basidiomycota</taxon>
        <taxon>Agaricomycotina</taxon>
        <taxon>Agaricomycetes</taxon>
        <taxon>Russulales</taxon>
        <taxon>Stereaceae</taxon>
        <taxon>Stereum</taxon>
    </lineage>
</organism>
<sequence length="514" mass="57283">MRLNKHEKDAKERTIQSFADFLGCRNVITLLQSPGGELAAMEPDAVGILLVEAHNYGLENLTYDALISKILREGGRIGKEDAEIAAAVDKFQKQRDLLRTFATHAEKRTWALKVGLFVPHDERPPFHQWLDRTGIKVVVRPPSTEGLPARRTVLYEYEPLSDPETPYIVVDEAHGFYIVTEEESVCFVYEHTMKNGDIVLRPLLIIVRNFGRVSEETNVPAVQFYTFMDAVIETACNGERRGVRPSEPGLMAQFGYNAGPRHARVWGLAKSFSKKLPQDVKEQRDRDAVAVLSMVWAMIRTHMPREGVDALEDVLDATGMPRMSTRNIEEGDGYEFEIDGQTFSFPVASRAPPEGYLIQAYSARSHYDGIDDDVPNAWSLHSSVCDIIPSEAATPSATSAAEPAFRISTRSQRRRLQELGSQQKSPNPPAPIVSRPLCYGGSFVDLELRVVVRPAPATGTQFDPRRMHGSTRLVNRITRACAFTSSTFIRQAFEKAQAGYGVMRAQKGTGANTE</sequence>
<dbReference type="RefSeq" id="XP_007311210.1">
    <property type="nucleotide sequence ID" value="XM_007311148.1"/>
</dbReference>
<dbReference type="Proteomes" id="UP000053927">
    <property type="component" value="Unassembled WGS sequence"/>
</dbReference>
<evidence type="ECO:0000313" key="2">
    <source>
        <dbReference type="EMBL" id="EIM79634.1"/>
    </source>
</evidence>
<evidence type="ECO:0000313" key="3">
    <source>
        <dbReference type="Proteomes" id="UP000053927"/>
    </source>
</evidence>
<proteinExistence type="predicted"/>
<name>R7RWF2_STEHR</name>
<accession>R7RWF2</accession>
<evidence type="ECO:0000256" key="1">
    <source>
        <dbReference type="SAM" id="MobiDB-lite"/>
    </source>
</evidence>
<dbReference type="EMBL" id="JH687402">
    <property type="protein sequence ID" value="EIM79634.1"/>
    <property type="molecule type" value="Genomic_DNA"/>
</dbReference>
<dbReference type="eggNOG" id="ENOG502RIQR">
    <property type="taxonomic scope" value="Eukaryota"/>
</dbReference>
<dbReference type="OrthoDB" id="3049154at2759"/>